<dbReference type="EMBL" id="LT907988">
    <property type="protein sequence ID" value="SOE48048.1"/>
    <property type="molecule type" value="Genomic_DNA"/>
</dbReference>
<dbReference type="KEGG" id="odi:ODI_R1202"/>
<dbReference type="STRING" id="1851544.ODI_01623"/>
<dbReference type="RefSeq" id="WP_269460527.1">
    <property type="nucleotide sequence ID" value="NZ_LT907988.1"/>
</dbReference>
<feature type="domain" description="PIN" evidence="1">
    <location>
        <begin position="2"/>
        <end position="97"/>
    </location>
</feature>
<dbReference type="Proteomes" id="UP000078558">
    <property type="component" value="Chromosome I"/>
</dbReference>
<organism evidence="2 4">
    <name type="scientific">Orrella dioscoreae</name>
    <dbReference type="NCBI Taxonomy" id="1851544"/>
    <lineage>
        <taxon>Bacteria</taxon>
        <taxon>Pseudomonadati</taxon>
        <taxon>Pseudomonadota</taxon>
        <taxon>Betaproteobacteria</taxon>
        <taxon>Burkholderiales</taxon>
        <taxon>Alcaligenaceae</taxon>
        <taxon>Orrella</taxon>
    </lineage>
</organism>
<sequence length="184" mass="20851">MVLDACVLMSGIVRRLMLRLAEAGAFQPVWSERIGDEWRRNAARIWQIDPQRLADEWADMQRRFPLADCGDAQGFEQGLKYSDAKDWHVIATARAAQGASAENVAILTWNLKDFNRSELRRMGLRALDPDRYLSERWQQDATQLALACETIAQDAASLGGTPQPLREALRRERLYRLQALAAPA</sequence>
<protein>
    <recommendedName>
        <fullName evidence="1">PIN domain-containing protein</fullName>
    </recommendedName>
</protein>
<dbReference type="AlphaFoldDB" id="A0A1C3K5M2"/>
<keyword evidence="4" id="KW-1185">Reference proteome</keyword>
<name>A0A1C3K5M2_9BURK</name>
<evidence type="ECO:0000313" key="3">
    <source>
        <dbReference type="EMBL" id="SOE48048.1"/>
    </source>
</evidence>
<dbReference type="Pfam" id="PF13470">
    <property type="entry name" value="PIN_3"/>
    <property type="match status" value="1"/>
</dbReference>
<reference evidence="2 4" key="1">
    <citation type="submission" date="2016-06" db="EMBL/GenBank/DDBJ databases">
        <authorList>
            <person name="Kjaerup R.B."/>
            <person name="Dalgaard T.S."/>
            <person name="Juul-Madsen H.R."/>
        </authorList>
    </citation>
    <scope>NUCLEOTIDE SEQUENCE [LARGE SCALE GENOMIC DNA]</scope>
    <source>
        <strain evidence="2">Orrdi1</strain>
    </source>
</reference>
<gene>
    <name evidence="2" type="ORF">ODI_01623</name>
    <name evidence="3" type="ORF">ODI_R1202</name>
</gene>
<evidence type="ECO:0000313" key="4">
    <source>
        <dbReference type="Proteomes" id="UP000078558"/>
    </source>
</evidence>
<evidence type="ECO:0000259" key="1">
    <source>
        <dbReference type="Pfam" id="PF13470"/>
    </source>
</evidence>
<evidence type="ECO:0000313" key="2">
    <source>
        <dbReference type="EMBL" id="SBT26728.1"/>
    </source>
</evidence>
<dbReference type="InterPro" id="IPR002716">
    <property type="entry name" value="PIN_dom"/>
</dbReference>
<dbReference type="EMBL" id="FLRC01000042">
    <property type="protein sequence ID" value="SBT26728.1"/>
    <property type="molecule type" value="Genomic_DNA"/>
</dbReference>
<reference evidence="3 4" key="2">
    <citation type="submission" date="2017-08" db="EMBL/GenBank/DDBJ databases">
        <authorList>
            <person name="de Groot N.N."/>
        </authorList>
    </citation>
    <scope>NUCLEOTIDE SEQUENCE [LARGE SCALE GENOMIC DNA]</scope>
    <source>
        <strain evidence="3">Orrdi1</strain>
    </source>
</reference>
<accession>A0A1C3K5M2</accession>
<proteinExistence type="predicted"/>